<dbReference type="InterPro" id="IPR003018">
    <property type="entry name" value="GAF"/>
</dbReference>
<dbReference type="InterPro" id="IPR029787">
    <property type="entry name" value="Nucleotide_cyclase"/>
</dbReference>
<dbReference type="Pfam" id="PF13188">
    <property type="entry name" value="PAS_8"/>
    <property type="match status" value="1"/>
</dbReference>
<dbReference type="eggNOG" id="COG3706">
    <property type="taxonomic scope" value="Bacteria"/>
</dbReference>
<dbReference type="PANTHER" id="PTHR45138:SF9">
    <property type="entry name" value="DIGUANYLATE CYCLASE DGCM-RELATED"/>
    <property type="match status" value="1"/>
</dbReference>
<evidence type="ECO:0000313" key="3">
    <source>
        <dbReference type="Proteomes" id="UP000000263"/>
    </source>
</evidence>
<evidence type="ECO:0000259" key="1">
    <source>
        <dbReference type="PROSITE" id="PS50887"/>
    </source>
</evidence>
<dbReference type="InterPro" id="IPR035965">
    <property type="entry name" value="PAS-like_dom_sf"/>
</dbReference>
<dbReference type="eggNOG" id="COG2203">
    <property type="taxonomic scope" value="Bacteria"/>
</dbReference>
<dbReference type="InterPro" id="IPR029016">
    <property type="entry name" value="GAF-like_dom_sf"/>
</dbReference>
<reference evidence="2 3" key="1">
    <citation type="submission" date="2007-08" db="EMBL/GenBank/DDBJ databases">
        <title>Complete sequence of Roseiflexus castenholzii DSM 13941.</title>
        <authorList>
            <consortium name="US DOE Joint Genome Institute"/>
            <person name="Copeland A."/>
            <person name="Lucas S."/>
            <person name="Lapidus A."/>
            <person name="Barry K."/>
            <person name="Glavina del Rio T."/>
            <person name="Dalin E."/>
            <person name="Tice H."/>
            <person name="Pitluck S."/>
            <person name="Thompson L.S."/>
            <person name="Brettin T."/>
            <person name="Bruce D."/>
            <person name="Detter J.C."/>
            <person name="Han C."/>
            <person name="Tapia R."/>
            <person name="Schmutz J."/>
            <person name="Larimer F."/>
            <person name="Land M."/>
            <person name="Hauser L."/>
            <person name="Kyrpides N."/>
            <person name="Mikhailova N."/>
            <person name="Bryant D.A."/>
            <person name="Hanada S."/>
            <person name="Tsukatani Y."/>
            <person name="Richardson P."/>
        </authorList>
    </citation>
    <scope>NUCLEOTIDE SEQUENCE [LARGE SCALE GENOMIC DNA]</scope>
    <source>
        <strain evidence="3">DSM 13941 / HLO8</strain>
    </source>
</reference>
<dbReference type="GO" id="GO:0005886">
    <property type="term" value="C:plasma membrane"/>
    <property type="evidence" value="ECO:0007669"/>
    <property type="project" value="TreeGrafter"/>
</dbReference>
<dbReference type="OrthoDB" id="9783388at2"/>
<dbReference type="GO" id="GO:0043709">
    <property type="term" value="P:cell adhesion involved in single-species biofilm formation"/>
    <property type="evidence" value="ECO:0007669"/>
    <property type="project" value="TreeGrafter"/>
</dbReference>
<dbReference type="Pfam" id="PF13185">
    <property type="entry name" value="GAF_2"/>
    <property type="match status" value="3"/>
</dbReference>
<dbReference type="SMART" id="SM00065">
    <property type="entry name" value="GAF"/>
    <property type="match status" value="3"/>
</dbReference>
<dbReference type="SUPFAM" id="SSF55781">
    <property type="entry name" value="GAF domain-like"/>
    <property type="match status" value="3"/>
</dbReference>
<dbReference type="SUPFAM" id="SSF55785">
    <property type="entry name" value="PYP-like sensor domain (PAS domain)"/>
    <property type="match status" value="1"/>
</dbReference>
<dbReference type="Pfam" id="PF00990">
    <property type="entry name" value="GGDEF"/>
    <property type="match status" value="1"/>
</dbReference>
<dbReference type="PROSITE" id="PS50887">
    <property type="entry name" value="GGDEF"/>
    <property type="match status" value="1"/>
</dbReference>
<dbReference type="InterPro" id="IPR000014">
    <property type="entry name" value="PAS"/>
</dbReference>
<feature type="domain" description="GGDEF" evidence="1">
    <location>
        <begin position="659"/>
        <end position="792"/>
    </location>
</feature>
<dbReference type="GO" id="GO:0052621">
    <property type="term" value="F:diguanylate cyclase activity"/>
    <property type="evidence" value="ECO:0007669"/>
    <property type="project" value="TreeGrafter"/>
</dbReference>
<dbReference type="InterPro" id="IPR000160">
    <property type="entry name" value="GGDEF_dom"/>
</dbReference>
<dbReference type="FunFam" id="3.30.70.270:FF:000001">
    <property type="entry name" value="Diguanylate cyclase domain protein"/>
    <property type="match status" value="1"/>
</dbReference>
<accession>A7NI06</accession>
<gene>
    <name evidence="2" type="ordered locus">Rcas_0995</name>
</gene>
<dbReference type="SUPFAM" id="SSF55073">
    <property type="entry name" value="Nucleotide cyclase"/>
    <property type="match status" value="1"/>
</dbReference>
<protein>
    <submittedName>
        <fullName evidence="2">Diguanylate cyclase with GAF sensor</fullName>
    </submittedName>
</protein>
<dbReference type="InterPro" id="IPR043128">
    <property type="entry name" value="Rev_trsase/Diguanyl_cyclase"/>
</dbReference>
<dbReference type="AlphaFoldDB" id="A7NI06"/>
<dbReference type="Gene3D" id="3.30.70.270">
    <property type="match status" value="1"/>
</dbReference>
<dbReference type="Gene3D" id="3.30.450.40">
    <property type="match status" value="3"/>
</dbReference>
<dbReference type="NCBIfam" id="TIGR00254">
    <property type="entry name" value="GGDEF"/>
    <property type="match status" value="1"/>
</dbReference>
<dbReference type="SMART" id="SM00267">
    <property type="entry name" value="GGDEF"/>
    <property type="match status" value="1"/>
</dbReference>
<dbReference type="CDD" id="cd01949">
    <property type="entry name" value="GGDEF"/>
    <property type="match status" value="1"/>
</dbReference>
<evidence type="ECO:0000313" key="2">
    <source>
        <dbReference type="EMBL" id="ABU57103.1"/>
    </source>
</evidence>
<dbReference type="Proteomes" id="UP000000263">
    <property type="component" value="Chromosome"/>
</dbReference>
<dbReference type="Gene3D" id="3.30.450.20">
    <property type="entry name" value="PAS domain"/>
    <property type="match status" value="1"/>
</dbReference>
<keyword evidence="3" id="KW-1185">Reference proteome</keyword>
<dbReference type="GO" id="GO:1902201">
    <property type="term" value="P:negative regulation of bacterial-type flagellum-dependent cell motility"/>
    <property type="evidence" value="ECO:0007669"/>
    <property type="project" value="TreeGrafter"/>
</dbReference>
<dbReference type="HOGENOM" id="CLU_385324_0_0_0"/>
<proteinExistence type="predicted"/>
<name>A7NI06_ROSCS</name>
<dbReference type="EMBL" id="CP000804">
    <property type="protein sequence ID" value="ABU57103.1"/>
    <property type="molecule type" value="Genomic_DNA"/>
</dbReference>
<sequence length="792" mass="89345">MYFFIQDDWKIALLSTAVESMSEAVLMTDPAGKILLLNRQFEELWRLTPGWMETITARDRIQQLAHLLCDPDQFLNRLDEVYAHPDLEALDWLTLRDGRIIERHTRGLHLEERIIGRIWVFRNITSREWAQRELKVMKRVLEALNRIVEPQRQLQAGVQALAQELEARAAWLWGVEGSDFARLLAHYGARELRIDLTPRAPGDPCECLQRLLDHGFPATAHPIVCPRLAHLNTPDQEPARHISVPIYSRDRPLAILNLVLPSIQPFNVAELRMFAAIANQFSVAIERARLFESVREEQRAAEVLRQAAATLSASLDFEQVLDHVLDQIVALMPCDGASVMLVEGTQARVVRVYGYEALSDEAERAIHTVTFEIARTPTLRRLLETRQPWIIGETHNNPAWVRIEYALPIRSWLGVPVIVRQQVVAFICVDSFVPYAYRPEHARRLATLASSVSLALHNAQLYEQTNAALERERRLSELTRTISSALDIEVILDTVVRLSVELVGADAAVLGLLSADHAALVRTHTFNMPESLMQHVQGVQPVWSAVETRQSVIRHHVMLKAGRVTHHIPSVIGTPIIAGGKALGVLAVYHLHRQRFFGEHDRSMLEIVGQQTGVAITNAHLFTETQRLATTDHLTGLFNRHHFFALAPRELERARRYHHPLALLVIDVDYFKTINDTFGHSAGDVVLRSVAKQMQRELRDADILARFGGEEFIALLPETNRAGALRVAERLRAAVAGVPLLREPPVQVTISIGCAVLDSVSEHDRLDTLIHRADRALYIAKSRGRNQVASDP</sequence>
<organism evidence="2 3">
    <name type="scientific">Roseiflexus castenholzii (strain DSM 13941 / HLO8)</name>
    <dbReference type="NCBI Taxonomy" id="383372"/>
    <lineage>
        <taxon>Bacteria</taxon>
        <taxon>Bacillati</taxon>
        <taxon>Chloroflexota</taxon>
        <taxon>Chloroflexia</taxon>
        <taxon>Chloroflexales</taxon>
        <taxon>Roseiflexineae</taxon>
        <taxon>Roseiflexaceae</taxon>
        <taxon>Roseiflexus</taxon>
    </lineage>
</organism>
<dbReference type="KEGG" id="rca:Rcas_0995"/>
<dbReference type="PANTHER" id="PTHR45138">
    <property type="entry name" value="REGULATORY COMPONENTS OF SENSORY TRANSDUCTION SYSTEM"/>
    <property type="match status" value="1"/>
</dbReference>
<dbReference type="STRING" id="383372.Rcas_0995"/>
<dbReference type="InterPro" id="IPR050469">
    <property type="entry name" value="Diguanylate_Cyclase"/>
</dbReference>